<organism evidence="1 2">
    <name type="scientific">Poriferisphaera corsica</name>
    <dbReference type="NCBI Taxonomy" id="2528020"/>
    <lineage>
        <taxon>Bacteria</taxon>
        <taxon>Pseudomonadati</taxon>
        <taxon>Planctomycetota</taxon>
        <taxon>Phycisphaerae</taxon>
        <taxon>Phycisphaerales</taxon>
        <taxon>Phycisphaeraceae</taxon>
        <taxon>Poriferisphaera</taxon>
    </lineage>
</organism>
<gene>
    <name evidence="1" type="ORF">KS4_08030</name>
</gene>
<dbReference type="KEGG" id="pcor:KS4_08030"/>
<dbReference type="AlphaFoldDB" id="A0A517YRB5"/>
<evidence type="ECO:0000313" key="2">
    <source>
        <dbReference type="Proteomes" id="UP000317369"/>
    </source>
</evidence>
<dbReference type="Proteomes" id="UP000317369">
    <property type="component" value="Chromosome"/>
</dbReference>
<dbReference type="EMBL" id="CP036425">
    <property type="protein sequence ID" value="QDU32769.1"/>
    <property type="molecule type" value="Genomic_DNA"/>
</dbReference>
<sequence length="52" mass="5658">MAVGWVDLIAASGVQWIALEKCVLADRVREGIFCATGIAWPLMMRHGGLENT</sequence>
<reference evidence="1 2" key="1">
    <citation type="submission" date="2019-02" db="EMBL/GenBank/DDBJ databases">
        <title>Deep-cultivation of Planctomycetes and their phenomic and genomic characterization uncovers novel biology.</title>
        <authorList>
            <person name="Wiegand S."/>
            <person name="Jogler M."/>
            <person name="Boedeker C."/>
            <person name="Pinto D."/>
            <person name="Vollmers J."/>
            <person name="Rivas-Marin E."/>
            <person name="Kohn T."/>
            <person name="Peeters S.H."/>
            <person name="Heuer A."/>
            <person name="Rast P."/>
            <person name="Oberbeckmann S."/>
            <person name="Bunk B."/>
            <person name="Jeske O."/>
            <person name="Meyerdierks A."/>
            <person name="Storesund J.E."/>
            <person name="Kallscheuer N."/>
            <person name="Luecker S."/>
            <person name="Lage O.M."/>
            <person name="Pohl T."/>
            <person name="Merkel B.J."/>
            <person name="Hornburger P."/>
            <person name="Mueller R.-W."/>
            <person name="Bruemmer F."/>
            <person name="Labrenz M."/>
            <person name="Spormann A.M."/>
            <person name="Op den Camp H."/>
            <person name="Overmann J."/>
            <person name="Amann R."/>
            <person name="Jetten M.S.M."/>
            <person name="Mascher T."/>
            <person name="Medema M.H."/>
            <person name="Devos D.P."/>
            <person name="Kaster A.-K."/>
            <person name="Ovreas L."/>
            <person name="Rohde M."/>
            <person name="Galperin M.Y."/>
            <person name="Jogler C."/>
        </authorList>
    </citation>
    <scope>NUCLEOTIDE SEQUENCE [LARGE SCALE GENOMIC DNA]</scope>
    <source>
        <strain evidence="1 2">KS4</strain>
    </source>
</reference>
<keyword evidence="2" id="KW-1185">Reference proteome</keyword>
<name>A0A517YRB5_9BACT</name>
<accession>A0A517YRB5</accession>
<evidence type="ECO:0000313" key="1">
    <source>
        <dbReference type="EMBL" id="QDU32769.1"/>
    </source>
</evidence>
<proteinExistence type="predicted"/>
<protein>
    <submittedName>
        <fullName evidence="1">Uncharacterized protein</fullName>
    </submittedName>
</protein>